<dbReference type="EMBL" id="JAIRAU010000014">
    <property type="protein sequence ID" value="MBZ5710238.1"/>
    <property type="molecule type" value="Genomic_DNA"/>
</dbReference>
<evidence type="ECO:0000256" key="1">
    <source>
        <dbReference type="ARBA" id="ARBA00007169"/>
    </source>
</evidence>
<comment type="caution">
    <text evidence="3">The sequence shown here is derived from an EMBL/GenBank/DDBJ whole genome shotgun (WGS) entry which is preliminary data.</text>
</comment>
<dbReference type="PANTHER" id="PTHR11487">
    <property type="entry name" value="THIOESTERASE"/>
    <property type="match status" value="1"/>
</dbReference>
<sequence length="233" mass="24989">MRLLCFAHAGGGSAPFVRWGAAMPEGVAVCPVRRPGRESAYSQPLLRDTRAIVDGTLRALQPLPPCPTALYGHSFGALVAYEVAAAMQAAGATPELLIVSAKPAPHIPPALPNLAHLPDEQFVRELDRLYGGIPGEVKAVPELLELMLPVIRADVAASESYRHAPGPPLRCPIVACSGRDDRAVEPERLRRWGELTACEFAALEFPGGHFFPYDPGSGFLGMVREQLSRRIGA</sequence>
<dbReference type="Proteomes" id="UP001139031">
    <property type="component" value="Unassembled WGS sequence"/>
</dbReference>
<accession>A0ABS7TPS4</accession>
<comment type="similarity">
    <text evidence="1">Belongs to the thioesterase family.</text>
</comment>
<dbReference type="InterPro" id="IPR001031">
    <property type="entry name" value="Thioesterase"/>
</dbReference>
<proteinExistence type="inferred from homology"/>
<keyword evidence="4" id="KW-1185">Reference proteome</keyword>
<evidence type="ECO:0000259" key="2">
    <source>
        <dbReference type="Pfam" id="PF00975"/>
    </source>
</evidence>
<gene>
    <name evidence="3" type="ORF">K7C98_13310</name>
</gene>
<dbReference type="Gene3D" id="3.40.50.1820">
    <property type="entry name" value="alpha/beta hydrolase"/>
    <property type="match status" value="1"/>
</dbReference>
<dbReference type="Pfam" id="PF00975">
    <property type="entry name" value="Thioesterase"/>
    <property type="match status" value="1"/>
</dbReference>
<dbReference type="InterPro" id="IPR029058">
    <property type="entry name" value="AB_hydrolase_fold"/>
</dbReference>
<evidence type="ECO:0000313" key="4">
    <source>
        <dbReference type="Proteomes" id="UP001139031"/>
    </source>
</evidence>
<dbReference type="InterPro" id="IPR012223">
    <property type="entry name" value="TEII"/>
</dbReference>
<feature type="domain" description="Thioesterase" evidence="2">
    <location>
        <begin position="2"/>
        <end position="213"/>
    </location>
</feature>
<name>A0ABS7TPS4_9BACT</name>
<dbReference type="PANTHER" id="PTHR11487:SF0">
    <property type="entry name" value="S-ACYL FATTY ACID SYNTHASE THIOESTERASE, MEDIUM CHAIN"/>
    <property type="match status" value="1"/>
</dbReference>
<dbReference type="GO" id="GO:0016787">
    <property type="term" value="F:hydrolase activity"/>
    <property type="evidence" value="ECO:0007669"/>
    <property type="project" value="UniProtKB-KW"/>
</dbReference>
<keyword evidence="3" id="KW-0378">Hydrolase</keyword>
<organism evidence="3 4">
    <name type="scientific">Nannocystis pusilla</name>
    <dbReference type="NCBI Taxonomy" id="889268"/>
    <lineage>
        <taxon>Bacteria</taxon>
        <taxon>Pseudomonadati</taxon>
        <taxon>Myxococcota</taxon>
        <taxon>Polyangia</taxon>
        <taxon>Nannocystales</taxon>
        <taxon>Nannocystaceae</taxon>
        <taxon>Nannocystis</taxon>
    </lineage>
</organism>
<dbReference type="RefSeq" id="WP_224192009.1">
    <property type="nucleotide sequence ID" value="NZ_JAIRAU010000014.1"/>
</dbReference>
<dbReference type="SUPFAM" id="SSF53474">
    <property type="entry name" value="alpha/beta-Hydrolases"/>
    <property type="match status" value="1"/>
</dbReference>
<reference evidence="3" key="1">
    <citation type="submission" date="2021-08" db="EMBL/GenBank/DDBJ databases">
        <authorList>
            <person name="Stevens D.C."/>
        </authorList>
    </citation>
    <scope>NUCLEOTIDE SEQUENCE</scope>
    <source>
        <strain evidence="3">DSM 53165</strain>
    </source>
</reference>
<evidence type="ECO:0000313" key="3">
    <source>
        <dbReference type="EMBL" id="MBZ5710238.1"/>
    </source>
</evidence>
<protein>
    <submittedName>
        <fullName evidence="3">Alpha/beta fold hydrolase</fullName>
    </submittedName>
</protein>